<evidence type="ECO:0000256" key="6">
    <source>
        <dbReference type="ARBA" id="ARBA00023136"/>
    </source>
</evidence>
<keyword evidence="10" id="KW-1185">Reference proteome</keyword>
<evidence type="ECO:0000313" key="10">
    <source>
        <dbReference type="Proteomes" id="UP000290287"/>
    </source>
</evidence>
<feature type="transmembrane region" description="Helical" evidence="7">
    <location>
        <begin position="295"/>
        <end position="316"/>
    </location>
</feature>
<dbReference type="PANTHER" id="PTHR23521">
    <property type="entry name" value="TRANSPORTER MFS SUPERFAMILY"/>
    <property type="match status" value="1"/>
</dbReference>
<dbReference type="InterPro" id="IPR036259">
    <property type="entry name" value="MFS_trans_sf"/>
</dbReference>
<dbReference type="Pfam" id="PF07690">
    <property type="entry name" value="MFS_1"/>
    <property type="match status" value="1"/>
</dbReference>
<dbReference type="OrthoDB" id="9810614at2"/>
<gene>
    <name evidence="9" type="ORF">CS022_00145</name>
</gene>
<feature type="domain" description="Major facilitator superfamily (MFS) profile" evidence="8">
    <location>
        <begin position="1"/>
        <end position="357"/>
    </location>
</feature>
<dbReference type="GO" id="GO:0022857">
    <property type="term" value="F:transmembrane transporter activity"/>
    <property type="evidence" value="ECO:0007669"/>
    <property type="project" value="InterPro"/>
</dbReference>
<feature type="transmembrane region" description="Helical" evidence="7">
    <location>
        <begin position="173"/>
        <end position="198"/>
    </location>
</feature>
<dbReference type="InterPro" id="IPR020846">
    <property type="entry name" value="MFS_dom"/>
</dbReference>
<dbReference type="CDD" id="cd17477">
    <property type="entry name" value="MFS_YcaD_like"/>
    <property type="match status" value="1"/>
</dbReference>
<evidence type="ECO:0000256" key="1">
    <source>
        <dbReference type="ARBA" id="ARBA00004651"/>
    </source>
</evidence>
<keyword evidence="4 7" id="KW-0812">Transmembrane</keyword>
<comment type="subcellular location">
    <subcellularLocation>
        <location evidence="1">Cell membrane</location>
        <topology evidence="1">Multi-pass membrane protein</topology>
    </subcellularLocation>
</comment>
<sequence length="369" mass="39473">MSLVPLALESHGLSTDLAAWLASIYYFGLLVGALLSANVVSRLGHRSALIMFLTVIAITVAVMAIFINKPVWLFARFVAGIAVAGVFVVIESWLLMADTEKARSKRLGLYMASLYGGTAFGQLGIGFFGVEGTLPFALIVAMMALATLPPLLKRQSQPKDVSHSPIKLKELKTLPLAAFIGCIVSGLLMGVVYGLLPLELGRRFSNSDQIGTLMSVVILGGMMVQPLVSWLNARFAKRLLMAMFSLIGGLAIAMIEVATHPVGMVISLFILGAATFALYPIAITLACQSINRNQIVAATELMLLSYSIGSVIGPALAKGWVVQTNDLMGYFGIGFAVTFGYMLVAWLRTPAVVVQPKPIAEVEHVKVDI</sequence>
<feature type="transmembrane region" description="Helical" evidence="7">
    <location>
        <begin position="264"/>
        <end position="283"/>
    </location>
</feature>
<protein>
    <submittedName>
        <fullName evidence="9">MFS transporter</fullName>
    </submittedName>
</protein>
<feature type="transmembrane region" description="Helical" evidence="7">
    <location>
        <begin position="239"/>
        <end position="258"/>
    </location>
</feature>
<feature type="transmembrane region" description="Helical" evidence="7">
    <location>
        <begin position="20"/>
        <end position="41"/>
    </location>
</feature>
<feature type="transmembrane region" description="Helical" evidence="7">
    <location>
        <begin position="134"/>
        <end position="152"/>
    </location>
</feature>
<dbReference type="GO" id="GO:0005886">
    <property type="term" value="C:plasma membrane"/>
    <property type="evidence" value="ECO:0007669"/>
    <property type="project" value="UniProtKB-SubCell"/>
</dbReference>
<dbReference type="EMBL" id="PEIB01000001">
    <property type="protein sequence ID" value="RXJ74962.1"/>
    <property type="molecule type" value="Genomic_DNA"/>
</dbReference>
<dbReference type="AlphaFoldDB" id="A0A4Q0YUH6"/>
<dbReference type="Gene3D" id="1.20.1250.20">
    <property type="entry name" value="MFS general substrate transporter like domains"/>
    <property type="match status" value="1"/>
</dbReference>
<dbReference type="SUPFAM" id="SSF103473">
    <property type="entry name" value="MFS general substrate transporter"/>
    <property type="match status" value="1"/>
</dbReference>
<keyword evidence="2" id="KW-0813">Transport</keyword>
<keyword evidence="3" id="KW-1003">Cell membrane</keyword>
<comment type="caution">
    <text evidence="9">The sequence shown here is derived from an EMBL/GenBank/DDBJ whole genome shotgun (WGS) entry which is preliminary data.</text>
</comment>
<feature type="transmembrane region" description="Helical" evidence="7">
    <location>
        <begin position="328"/>
        <end position="347"/>
    </location>
</feature>
<accession>A0A4Q0YUH6</accession>
<feature type="transmembrane region" description="Helical" evidence="7">
    <location>
        <begin position="107"/>
        <end position="128"/>
    </location>
</feature>
<evidence type="ECO:0000256" key="3">
    <source>
        <dbReference type="ARBA" id="ARBA00022475"/>
    </source>
</evidence>
<evidence type="ECO:0000259" key="8">
    <source>
        <dbReference type="PROSITE" id="PS50850"/>
    </source>
</evidence>
<feature type="transmembrane region" description="Helical" evidence="7">
    <location>
        <begin position="210"/>
        <end position="232"/>
    </location>
</feature>
<organism evidence="9 10">
    <name type="scientific">Veronia nyctiphanis</name>
    <dbReference type="NCBI Taxonomy" id="1278244"/>
    <lineage>
        <taxon>Bacteria</taxon>
        <taxon>Pseudomonadati</taxon>
        <taxon>Pseudomonadota</taxon>
        <taxon>Gammaproteobacteria</taxon>
        <taxon>Vibrionales</taxon>
        <taxon>Vibrionaceae</taxon>
        <taxon>Veronia</taxon>
    </lineage>
</organism>
<dbReference type="InterPro" id="IPR047200">
    <property type="entry name" value="MFS_YcaD-like"/>
</dbReference>
<name>A0A4Q0YUH6_9GAMM</name>
<evidence type="ECO:0000256" key="5">
    <source>
        <dbReference type="ARBA" id="ARBA00022989"/>
    </source>
</evidence>
<evidence type="ECO:0000256" key="7">
    <source>
        <dbReference type="SAM" id="Phobius"/>
    </source>
</evidence>
<dbReference type="Proteomes" id="UP000290287">
    <property type="component" value="Unassembled WGS sequence"/>
</dbReference>
<evidence type="ECO:0000256" key="4">
    <source>
        <dbReference type="ARBA" id="ARBA00022692"/>
    </source>
</evidence>
<dbReference type="PANTHER" id="PTHR23521:SF2">
    <property type="entry name" value="TRANSPORTER MFS SUPERFAMILY"/>
    <property type="match status" value="1"/>
</dbReference>
<feature type="transmembrane region" description="Helical" evidence="7">
    <location>
        <begin position="73"/>
        <end position="95"/>
    </location>
</feature>
<keyword evidence="5 7" id="KW-1133">Transmembrane helix</keyword>
<proteinExistence type="predicted"/>
<dbReference type="InterPro" id="IPR011701">
    <property type="entry name" value="MFS"/>
</dbReference>
<dbReference type="PROSITE" id="PS50850">
    <property type="entry name" value="MFS"/>
    <property type="match status" value="1"/>
</dbReference>
<reference evidence="9 10" key="1">
    <citation type="submission" date="2017-10" db="EMBL/GenBank/DDBJ databases">
        <title>Nyctiphanis sp. nov., isolated from the stomach of the euphausiid Nyctiphanes simplex (Hansen, 1911) in the Gulf of California.</title>
        <authorList>
            <person name="Gomez-Gil B."/>
            <person name="Aguilar-Mendez M."/>
            <person name="Lopez-Cortes A."/>
            <person name="Gomez-Gutierrez J."/>
            <person name="Roque A."/>
            <person name="Lang E."/>
            <person name="Gonzalez-Castillo A."/>
        </authorList>
    </citation>
    <scope>NUCLEOTIDE SEQUENCE [LARGE SCALE GENOMIC DNA]</scope>
    <source>
        <strain evidence="9 10">CAIM 600</strain>
    </source>
</reference>
<feature type="transmembrane region" description="Helical" evidence="7">
    <location>
        <begin position="48"/>
        <end position="67"/>
    </location>
</feature>
<evidence type="ECO:0000256" key="2">
    <source>
        <dbReference type="ARBA" id="ARBA00022448"/>
    </source>
</evidence>
<evidence type="ECO:0000313" key="9">
    <source>
        <dbReference type="EMBL" id="RXJ74962.1"/>
    </source>
</evidence>
<keyword evidence="6 7" id="KW-0472">Membrane</keyword>